<organism evidence="1 2">
    <name type="scientific">Blyttiomyces helicus</name>
    <dbReference type="NCBI Taxonomy" id="388810"/>
    <lineage>
        <taxon>Eukaryota</taxon>
        <taxon>Fungi</taxon>
        <taxon>Fungi incertae sedis</taxon>
        <taxon>Chytridiomycota</taxon>
        <taxon>Chytridiomycota incertae sedis</taxon>
        <taxon>Chytridiomycetes</taxon>
        <taxon>Chytridiomycetes incertae sedis</taxon>
        <taxon>Blyttiomyces</taxon>
    </lineage>
</organism>
<dbReference type="Proteomes" id="UP000269721">
    <property type="component" value="Unassembled WGS sequence"/>
</dbReference>
<dbReference type="SUPFAM" id="SSF55770">
    <property type="entry name" value="Profilin (actin-binding protein)"/>
    <property type="match status" value="1"/>
</dbReference>
<dbReference type="AlphaFoldDB" id="A0A4P9VWV3"/>
<dbReference type="InterPro" id="IPR036140">
    <property type="entry name" value="PFN_sf"/>
</dbReference>
<dbReference type="Gene3D" id="3.30.450.30">
    <property type="entry name" value="Dynein light chain 2a, cytoplasmic"/>
    <property type="match status" value="1"/>
</dbReference>
<dbReference type="EMBL" id="ML000953">
    <property type="protein sequence ID" value="RKO83682.1"/>
    <property type="molecule type" value="Genomic_DNA"/>
</dbReference>
<sequence>MIIVGSGLDRLEKWLERMADNGKMLDTVCSWIELHRRVPTADRWPVGGLKDKRICGWMFDGSTRCGVDGACMGEGGGVPGGRNGTNLRMDVRSLYDGGWMAYVDTNLVGTKKITRAAIHGLDGSLWATSKGFSVGAMMMDSLVGARVERVGEERKAGPRSLPHLLFVALHSHHPSNPAPRA</sequence>
<evidence type="ECO:0000313" key="2">
    <source>
        <dbReference type="Proteomes" id="UP000269721"/>
    </source>
</evidence>
<evidence type="ECO:0000313" key="1">
    <source>
        <dbReference type="EMBL" id="RKO83682.1"/>
    </source>
</evidence>
<dbReference type="GO" id="GO:0003779">
    <property type="term" value="F:actin binding"/>
    <property type="evidence" value="ECO:0007669"/>
    <property type="project" value="InterPro"/>
</dbReference>
<dbReference type="InterPro" id="IPR048278">
    <property type="entry name" value="PFN"/>
</dbReference>
<protein>
    <submittedName>
        <fullName evidence="1">Uncharacterized protein</fullName>
    </submittedName>
</protein>
<accession>A0A4P9VWV3</accession>
<gene>
    <name evidence="1" type="ORF">BDK51DRAFT_37631</name>
</gene>
<dbReference type="Pfam" id="PF00235">
    <property type="entry name" value="Profilin"/>
    <property type="match status" value="1"/>
</dbReference>
<name>A0A4P9VWV3_9FUNG</name>
<keyword evidence="2" id="KW-1185">Reference proteome</keyword>
<reference evidence="2" key="1">
    <citation type="journal article" date="2018" name="Nat. Microbiol.">
        <title>Leveraging single-cell genomics to expand the fungal tree of life.</title>
        <authorList>
            <person name="Ahrendt S.R."/>
            <person name="Quandt C.A."/>
            <person name="Ciobanu D."/>
            <person name="Clum A."/>
            <person name="Salamov A."/>
            <person name="Andreopoulos B."/>
            <person name="Cheng J.F."/>
            <person name="Woyke T."/>
            <person name="Pelin A."/>
            <person name="Henrissat B."/>
            <person name="Reynolds N.K."/>
            <person name="Benny G.L."/>
            <person name="Smith M.E."/>
            <person name="James T.Y."/>
            <person name="Grigoriev I.V."/>
        </authorList>
    </citation>
    <scope>NUCLEOTIDE SEQUENCE [LARGE SCALE GENOMIC DNA]</scope>
</reference>
<proteinExistence type="predicted"/>
<dbReference type="OrthoDB" id="421374at2759"/>